<evidence type="ECO:0000313" key="3">
    <source>
        <dbReference type="EMBL" id="KAK6176049.1"/>
    </source>
</evidence>
<dbReference type="AlphaFoldDB" id="A0AAN8JGV7"/>
<keyword evidence="1" id="KW-0732">Signal</keyword>
<accession>A0AAN8JGV7</accession>
<feature type="signal peptide" evidence="1">
    <location>
        <begin position="1"/>
        <end position="23"/>
    </location>
</feature>
<feature type="chain" id="PRO_5042948640" description="Chitin-binding type-4 domain-containing protein" evidence="1">
    <location>
        <begin position="24"/>
        <end position="277"/>
    </location>
</feature>
<evidence type="ECO:0000313" key="4">
    <source>
        <dbReference type="Proteomes" id="UP001347796"/>
    </source>
</evidence>
<gene>
    <name evidence="3" type="ORF">SNE40_014410</name>
</gene>
<dbReference type="PANTHER" id="PTHR21113">
    <property type="entry name" value="AGAP001705-PA"/>
    <property type="match status" value="1"/>
</dbReference>
<name>A0AAN8JGV7_PATCE</name>
<protein>
    <recommendedName>
        <fullName evidence="2">Chitin-binding type-4 domain-containing protein</fullName>
    </recommendedName>
</protein>
<reference evidence="3 4" key="1">
    <citation type="submission" date="2024-01" db="EMBL/GenBank/DDBJ databases">
        <title>The genome of the rayed Mediterranean limpet Patella caerulea (Linnaeus, 1758).</title>
        <authorList>
            <person name="Anh-Thu Weber A."/>
            <person name="Halstead-Nussloch G."/>
        </authorList>
    </citation>
    <scope>NUCLEOTIDE SEQUENCE [LARGE SCALE GENOMIC DNA]</scope>
    <source>
        <strain evidence="3">AATW-2023a</strain>
        <tissue evidence="3">Whole specimen</tissue>
    </source>
</reference>
<dbReference type="Proteomes" id="UP001347796">
    <property type="component" value="Unassembled WGS sequence"/>
</dbReference>
<proteinExistence type="predicted"/>
<evidence type="ECO:0000256" key="1">
    <source>
        <dbReference type="SAM" id="SignalP"/>
    </source>
</evidence>
<dbReference type="PANTHER" id="PTHR21113:SF4">
    <property type="entry name" value="CHITIN-BINDING TYPE-4 DOMAIN-CONTAINING PROTEIN"/>
    <property type="match status" value="1"/>
</dbReference>
<sequence>MCSFIAVMGLAFLPLCTLVYGHARLRIPPQRSSLWREGLSSLINRDDNELNCGGFSIQHGQYNGKCGVCGDIYGSHQFHQPPGKYAQGIIGRCYKPGIRWIDVKVEITANHLGYFQFKLCANNNIKHPVSQTCLDSNVLTIRDKSGRVYGTRFPVNALMLDVNLQVQLPDDIKCSQCVLQWIYTTGNNWGCFNGKCRLGHGSQETFINCADIAITNNCPSNQIVMKNDAVKAPASHIPKTMNCVAVGIWARTKYTLITEWCRINCHEVCPPDYCKCY</sequence>
<comment type="caution">
    <text evidence="3">The sequence shown here is derived from an EMBL/GenBank/DDBJ whole genome shotgun (WGS) entry which is preliminary data.</text>
</comment>
<organism evidence="3 4">
    <name type="scientific">Patella caerulea</name>
    <name type="common">Rayed Mediterranean limpet</name>
    <dbReference type="NCBI Taxonomy" id="87958"/>
    <lineage>
        <taxon>Eukaryota</taxon>
        <taxon>Metazoa</taxon>
        <taxon>Spiralia</taxon>
        <taxon>Lophotrochozoa</taxon>
        <taxon>Mollusca</taxon>
        <taxon>Gastropoda</taxon>
        <taxon>Patellogastropoda</taxon>
        <taxon>Patelloidea</taxon>
        <taxon>Patellidae</taxon>
        <taxon>Patella</taxon>
    </lineage>
</organism>
<evidence type="ECO:0000259" key="2">
    <source>
        <dbReference type="Pfam" id="PF03067"/>
    </source>
</evidence>
<feature type="domain" description="Chitin-binding type-4" evidence="2">
    <location>
        <begin position="24"/>
        <end position="212"/>
    </location>
</feature>
<keyword evidence="4" id="KW-1185">Reference proteome</keyword>
<dbReference type="InterPro" id="IPR004302">
    <property type="entry name" value="Cellulose/chitin-bd_N"/>
</dbReference>
<dbReference type="EMBL" id="JAZGQO010000010">
    <property type="protein sequence ID" value="KAK6176049.1"/>
    <property type="molecule type" value="Genomic_DNA"/>
</dbReference>
<dbReference type="Pfam" id="PF03067">
    <property type="entry name" value="LPMO_10"/>
    <property type="match status" value="1"/>
</dbReference>